<evidence type="ECO:0000313" key="4">
    <source>
        <dbReference type="Proteomes" id="UP001632037"/>
    </source>
</evidence>
<evidence type="ECO:0000256" key="1">
    <source>
        <dbReference type="SAM" id="MobiDB-lite"/>
    </source>
</evidence>
<feature type="region of interest" description="Disordered" evidence="1">
    <location>
        <begin position="192"/>
        <end position="222"/>
    </location>
</feature>
<name>A0ABD3FAH6_9STRA</name>
<gene>
    <name evidence="3" type="ORF">V7S43_011313</name>
</gene>
<evidence type="ECO:0000256" key="2">
    <source>
        <dbReference type="SAM" id="SignalP"/>
    </source>
</evidence>
<keyword evidence="4" id="KW-1185">Reference proteome</keyword>
<organism evidence="3 4">
    <name type="scientific">Phytophthora oleae</name>
    <dbReference type="NCBI Taxonomy" id="2107226"/>
    <lineage>
        <taxon>Eukaryota</taxon>
        <taxon>Sar</taxon>
        <taxon>Stramenopiles</taxon>
        <taxon>Oomycota</taxon>
        <taxon>Peronosporomycetes</taxon>
        <taxon>Peronosporales</taxon>
        <taxon>Peronosporaceae</taxon>
        <taxon>Phytophthora</taxon>
    </lineage>
</organism>
<evidence type="ECO:0000313" key="3">
    <source>
        <dbReference type="EMBL" id="KAL3663903.1"/>
    </source>
</evidence>
<comment type="caution">
    <text evidence="3">The sequence shown here is derived from an EMBL/GenBank/DDBJ whole genome shotgun (WGS) entry which is preliminary data.</text>
</comment>
<protein>
    <submittedName>
        <fullName evidence="3">Uncharacterized protein</fullName>
    </submittedName>
</protein>
<feature type="signal peptide" evidence="2">
    <location>
        <begin position="1"/>
        <end position="21"/>
    </location>
</feature>
<sequence length="222" mass="23667">MLGTAFSSAVVLLAFATRVDAHGHLNQPLPTFQDGASQVNWVTQIDNFWDIGSGGDQVGKYKTMAKEKGVSVRDVILQMVGNDKKCGFTRTDVDPKPVPTNGEAVWLGNDGGGFTHVGPCELYIDDKMVLHSDDCQSDYPGGPNDSGIMSEMPVDYSSCNGDCTFSIYWLGFQNAQWQAYINCVLLSGTGATTPSSATPTTETLATTSSSNSTQSTPTPGFN</sequence>
<feature type="chain" id="PRO_5044891675" evidence="2">
    <location>
        <begin position="22"/>
        <end position="222"/>
    </location>
</feature>
<proteinExistence type="predicted"/>
<accession>A0ABD3FAH6</accession>
<dbReference type="EMBL" id="JBIMZQ010000026">
    <property type="protein sequence ID" value="KAL3663903.1"/>
    <property type="molecule type" value="Genomic_DNA"/>
</dbReference>
<reference evidence="3 4" key="1">
    <citation type="submission" date="2024-09" db="EMBL/GenBank/DDBJ databases">
        <title>Genome sequencing and assembly of Phytophthora oleae, isolate VK10A, causative agent of rot of olive drupes.</title>
        <authorList>
            <person name="Conti Taguali S."/>
            <person name="Riolo M."/>
            <person name="La Spada F."/>
            <person name="Cacciola S.O."/>
            <person name="Dionisio G."/>
        </authorList>
    </citation>
    <scope>NUCLEOTIDE SEQUENCE [LARGE SCALE GENOMIC DNA]</scope>
    <source>
        <strain evidence="3 4">VK10A</strain>
    </source>
</reference>
<keyword evidence="2" id="KW-0732">Signal</keyword>
<dbReference type="Proteomes" id="UP001632037">
    <property type="component" value="Unassembled WGS sequence"/>
</dbReference>
<dbReference type="AlphaFoldDB" id="A0ABD3FAH6"/>